<evidence type="ECO:0000256" key="7">
    <source>
        <dbReference type="ARBA" id="ARBA00022833"/>
    </source>
</evidence>
<dbReference type="GO" id="GO:0000981">
    <property type="term" value="F:DNA-binding transcription factor activity, RNA polymerase II-specific"/>
    <property type="evidence" value="ECO:0000318"/>
    <property type="project" value="GO_Central"/>
</dbReference>
<evidence type="ECO:0000256" key="5">
    <source>
        <dbReference type="ARBA" id="ARBA00022737"/>
    </source>
</evidence>
<reference evidence="16" key="2">
    <citation type="submission" date="2025-08" db="UniProtKB">
        <authorList>
            <consortium name="RefSeq"/>
        </authorList>
    </citation>
    <scope>IDENTIFICATION</scope>
    <source>
        <strain evidence="16">S238N-H82</strain>
        <tissue evidence="16">Testes</tissue>
    </source>
</reference>
<dbReference type="GO" id="GO:0005634">
    <property type="term" value="C:nucleus"/>
    <property type="evidence" value="ECO:0000318"/>
    <property type="project" value="GO_Central"/>
</dbReference>
<dbReference type="SMART" id="SM00355">
    <property type="entry name" value="ZnF_C2H2"/>
    <property type="match status" value="7"/>
</dbReference>
<feature type="domain" description="C2H2-type" evidence="14">
    <location>
        <begin position="164"/>
        <end position="191"/>
    </location>
</feature>
<name>A0A9J7N9S3_BRAFL</name>
<dbReference type="InterPro" id="IPR013087">
    <property type="entry name" value="Znf_C2H2_type"/>
</dbReference>
<feature type="domain" description="C2H2-type" evidence="14">
    <location>
        <begin position="135"/>
        <end position="163"/>
    </location>
</feature>
<comment type="subcellular location">
    <subcellularLocation>
        <location evidence="2">Nucleus</location>
    </subcellularLocation>
</comment>
<reference evidence="15" key="1">
    <citation type="journal article" date="2020" name="Nat. Ecol. Evol.">
        <title>Deeply conserved synteny resolves early events in vertebrate evolution.</title>
        <authorList>
            <person name="Simakov O."/>
            <person name="Marletaz F."/>
            <person name="Yue J.X."/>
            <person name="O'Connell B."/>
            <person name="Jenkins J."/>
            <person name="Brandt A."/>
            <person name="Calef R."/>
            <person name="Tung C.H."/>
            <person name="Huang T.K."/>
            <person name="Schmutz J."/>
            <person name="Satoh N."/>
            <person name="Yu J.K."/>
            <person name="Putnam N.H."/>
            <person name="Green R.E."/>
            <person name="Rokhsar D.S."/>
        </authorList>
    </citation>
    <scope>NUCLEOTIDE SEQUENCE [LARGE SCALE GENOMIC DNA]</scope>
    <source>
        <strain evidence="15">S238N-H82</strain>
    </source>
</reference>
<dbReference type="KEGG" id="bfo:118429877"/>
<feature type="compositionally biased region" description="Polar residues" evidence="13">
    <location>
        <begin position="358"/>
        <end position="369"/>
    </location>
</feature>
<dbReference type="PROSITE" id="PS50157">
    <property type="entry name" value="ZINC_FINGER_C2H2_2"/>
    <property type="match status" value="6"/>
</dbReference>
<feature type="region of interest" description="Disordered" evidence="13">
    <location>
        <begin position="305"/>
        <end position="370"/>
    </location>
</feature>
<dbReference type="GO" id="GO:0006357">
    <property type="term" value="P:regulation of transcription by RNA polymerase II"/>
    <property type="evidence" value="ECO:0000318"/>
    <property type="project" value="GO_Central"/>
</dbReference>
<feature type="domain" description="C2H2-type" evidence="14">
    <location>
        <begin position="192"/>
        <end position="219"/>
    </location>
</feature>
<evidence type="ECO:0000256" key="11">
    <source>
        <dbReference type="ARBA" id="ARBA00023242"/>
    </source>
</evidence>
<evidence type="ECO:0000256" key="10">
    <source>
        <dbReference type="ARBA" id="ARBA00023163"/>
    </source>
</evidence>
<evidence type="ECO:0000256" key="1">
    <source>
        <dbReference type="ARBA" id="ARBA00003767"/>
    </source>
</evidence>
<evidence type="ECO:0000256" key="3">
    <source>
        <dbReference type="ARBA" id="ARBA00006991"/>
    </source>
</evidence>
<dbReference type="Pfam" id="PF00096">
    <property type="entry name" value="zf-C2H2"/>
    <property type="match status" value="5"/>
</dbReference>
<feature type="compositionally biased region" description="Pro residues" evidence="13">
    <location>
        <begin position="331"/>
        <end position="348"/>
    </location>
</feature>
<dbReference type="FunFam" id="3.30.160.60:FF:000017">
    <property type="entry name" value="zinc finger protein 62 homolog"/>
    <property type="match status" value="1"/>
</dbReference>
<evidence type="ECO:0000256" key="6">
    <source>
        <dbReference type="ARBA" id="ARBA00022771"/>
    </source>
</evidence>
<feature type="region of interest" description="Disordered" evidence="13">
    <location>
        <begin position="81"/>
        <end position="130"/>
    </location>
</feature>
<evidence type="ECO:0000259" key="14">
    <source>
        <dbReference type="PROSITE" id="PS50157"/>
    </source>
</evidence>
<dbReference type="GO" id="GO:0008270">
    <property type="term" value="F:zinc ion binding"/>
    <property type="evidence" value="ECO:0007669"/>
    <property type="project" value="UniProtKB-KW"/>
</dbReference>
<dbReference type="FunFam" id="3.30.160.60:FF:000226">
    <property type="entry name" value="Zinc finger protein 236 variant"/>
    <property type="match status" value="1"/>
</dbReference>
<keyword evidence="5" id="KW-0677">Repeat</keyword>
<keyword evidence="4" id="KW-0479">Metal-binding</keyword>
<evidence type="ECO:0000256" key="4">
    <source>
        <dbReference type="ARBA" id="ARBA00022723"/>
    </source>
</evidence>
<comment type="similarity">
    <text evidence="3">Belongs to the krueppel C2H2-type zinc-finger protein family.</text>
</comment>
<feature type="domain" description="C2H2-type" evidence="14">
    <location>
        <begin position="250"/>
        <end position="277"/>
    </location>
</feature>
<dbReference type="OMA" id="IPTAMIN"/>
<evidence type="ECO:0000256" key="9">
    <source>
        <dbReference type="ARBA" id="ARBA00023125"/>
    </source>
</evidence>
<keyword evidence="10" id="KW-0804">Transcription</keyword>
<protein>
    <submittedName>
        <fullName evidence="16">Zinc finger protein rotund-like isoform X1</fullName>
    </submittedName>
</protein>
<keyword evidence="7" id="KW-0862">Zinc</keyword>
<dbReference type="RefSeq" id="XP_035696396.1">
    <property type="nucleotide sequence ID" value="XM_035840503.1"/>
</dbReference>
<dbReference type="AlphaFoldDB" id="A0A9J7N9S3"/>
<accession>A0A9J7N9S3</accession>
<evidence type="ECO:0000313" key="15">
    <source>
        <dbReference type="Proteomes" id="UP000001554"/>
    </source>
</evidence>
<dbReference type="GO" id="GO:0043565">
    <property type="term" value="F:sequence-specific DNA binding"/>
    <property type="evidence" value="ECO:0000318"/>
    <property type="project" value="GO_Central"/>
</dbReference>
<sequence>MTLLPTKLTDCDQYCMFDWDMMWAPQVQFHPQKPLVIPVGPGVGGLQVTGTMEDVLGEKCSHCDARFHSSVARMTHEFAEHANATSERQKMGQDGQTNGKKMAETLSPPPQPPPAEQGLVPSSMEQLPSPSHKEYKCKLCPQVFISKSDAQRHARHSHTEEKPYKCPSCGKSFANSSYLAQHSRIHTGIKPYQCTYCERTFKQLSHLQQHVRLHTGDRPYKCTHPGCGKAFTQLSNLQSHSKRHNSDKPYQCNKCFRAYGDAAGLQIHLSQHAHRTHPKSFICNICHKAYTSESYLVKHMLKHSSQCPHTGPADDGTPSPTTTQQDSTKQPSPPLLSPPPLLSSPPPSLLTSDPGLTGAQNSITMSKSSADGAPVVTQYFSLDSQFNDHTAALVGSLRQHMETNARQLQRQLLPDRGRPKEVSAANSLSSAFTAVNSTSSLSKPML</sequence>
<feature type="domain" description="C2H2-type" evidence="14">
    <location>
        <begin position="220"/>
        <end position="249"/>
    </location>
</feature>
<dbReference type="Proteomes" id="UP000001554">
    <property type="component" value="Chromosome 14"/>
</dbReference>
<dbReference type="FunFam" id="3.30.160.60:FF:000158">
    <property type="entry name" value="Zinc finger protein 362"/>
    <property type="match status" value="1"/>
</dbReference>
<keyword evidence="15" id="KW-1185">Reference proteome</keyword>
<organism evidence="15 16">
    <name type="scientific">Branchiostoma floridae</name>
    <name type="common">Florida lancelet</name>
    <name type="synonym">Amphioxus</name>
    <dbReference type="NCBI Taxonomy" id="7739"/>
    <lineage>
        <taxon>Eukaryota</taxon>
        <taxon>Metazoa</taxon>
        <taxon>Chordata</taxon>
        <taxon>Cephalochordata</taxon>
        <taxon>Leptocardii</taxon>
        <taxon>Amphioxiformes</taxon>
        <taxon>Branchiostomatidae</taxon>
        <taxon>Branchiostoma</taxon>
    </lineage>
</organism>
<dbReference type="GeneID" id="118429877"/>
<evidence type="ECO:0000256" key="8">
    <source>
        <dbReference type="ARBA" id="ARBA00023015"/>
    </source>
</evidence>
<feature type="domain" description="C2H2-type" evidence="14">
    <location>
        <begin position="281"/>
        <end position="308"/>
    </location>
</feature>
<dbReference type="InterPro" id="IPR036236">
    <property type="entry name" value="Znf_C2H2_sf"/>
</dbReference>
<dbReference type="OrthoDB" id="654211at2759"/>
<keyword evidence="6 12" id="KW-0863">Zinc-finger</keyword>
<dbReference type="PROSITE" id="PS00028">
    <property type="entry name" value="ZINC_FINGER_C2H2_1"/>
    <property type="match status" value="7"/>
</dbReference>
<keyword evidence="9" id="KW-0238">DNA-binding</keyword>
<dbReference type="SUPFAM" id="SSF57667">
    <property type="entry name" value="beta-beta-alpha zinc fingers"/>
    <property type="match status" value="4"/>
</dbReference>
<evidence type="ECO:0000256" key="2">
    <source>
        <dbReference type="ARBA" id="ARBA00004123"/>
    </source>
</evidence>
<proteinExistence type="inferred from homology"/>
<dbReference type="PANTHER" id="PTHR24409">
    <property type="entry name" value="ZINC FINGER PROTEIN 142"/>
    <property type="match status" value="1"/>
</dbReference>
<dbReference type="PANTHER" id="PTHR24409:SF413">
    <property type="entry name" value="DATILOGRAFO, ISOFORM A-RELATED"/>
    <property type="match status" value="1"/>
</dbReference>
<keyword evidence="11" id="KW-0539">Nucleus</keyword>
<evidence type="ECO:0000256" key="12">
    <source>
        <dbReference type="PROSITE-ProRule" id="PRU00042"/>
    </source>
</evidence>
<gene>
    <name evidence="16" type="primary">LOC118429877</name>
</gene>
<feature type="compositionally biased region" description="Low complexity" evidence="13">
    <location>
        <begin position="314"/>
        <end position="330"/>
    </location>
</feature>
<evidence type="ECO:0000313" key="16">
    <source>
        <dbReference type="RefSeq" id="XP_035696396.1"/>
    </source>
</evidence>
<evidence type="ECO:0000256" key="13">
    <source>
        <dbReference type="SAM" id="MobiDB-lite"/>
    </source>
</evidence>
<dbReference type="Gene3D" id="3.30.160.60">
    <property type="entry name" value="Classic Zinc Finger"/>
    <property type="match status" value="5"/>
</dbReference>
<comment type="function">
    <text evidence="1">May be involved in transcriptional regulation.</text>
</comment>
<keyword evidence="8" id="KW-0805">Transcription regulation</keyword>